<dbReference type="Pfam" id="PF20146">
    <property type="entry name" value="NRF"/>
    <property type="match status" value="1"/>
</dbReference>
<dbReference type="InterPro" id="IPR006621">
    <property type="entry name" value="Nose-resist-to-fluoxetine_N"/>
</dbReference>
<feature type="domain" description="Nose resistant-to-fluoxetine protein N-terminal" evidence="4">
    <location>
        <begin position="155"/>
        <end position="282"/>
    </location>
</feature>
<evidence type="ECO:0000313" key="5">
    <source>
        <dbReference type="EMBL" id="CAD7461159.1"/>
    </source>
</evidence>
<proteinExistence type="predicted"/>
<organism evidence="5">
    <name type="scientific">Timema tahoe</name>
    <dbReference type="NCBI Taxonomy" id="61484"/>
    <lineage>
        <taxon>Eukaryota</taxon>
        <taxon>Metazoa</taxon>
        <taxon>Ecdysozoa</taxon>
        <taxon>Arthropoda</taxon>
        <taxon>Hexapoda</taxon>
        <taxon>Insecta</taxon>
        <taxon>Pterygota</taxon>
        <taxon>Neoptera</taxon>
        <taxon>Polyneoptera</taxon>
        <taxon>Phasmatodea</taxon>
        <taxon>Timematodea</taxon>
        <taxon>Timematoidea</taxon>
        <taxon>Timematidae</taxon>
        <taxon>Timema</taxon>
    </lineage>
</organism>
<reference evidence="5" key="1">
    <citation type="submission" date="2020-11" db="EMBL/GenBank/DDBJ databases">
        <authorList>
            <person name="Tran Van P."/>
        </authorList>
    </citation>
    <scope>NUCLEOTIDE SEQUENCE</scope>
</reference>
<feature type="transmembrane region" description="Helical" evidence="2">
    <location>
        <begin position="503"/>
        <end position="531"/>
    </location>
</feature>
<feature type="transmembrane region" description="Helical" evidence="2">
    <location>
        <begin position="811"/>
        <end position="832"/>
    </location>
</feature>
<dbReference type="EMBL" id="OE004428">
    <property type="protein sequence ID" value="CAD7461159.1"/>
    <property type="molecule type" value="Genomic_DNA"/>
</dbReference>
<dbReference type="Pfam" id="PF01757">
    <property type="entry name" value="Acyl_transf_3"/>
    <property type="match status" value="1"/>
</dbReference>
<dbReference type="PANTHER" id="PTHR11161:SF72">
    <property type="entry name" value="FI21449P1"/>
    <property type="match status" value="1"/>
</dbReference>
<dbReference type="GO" id="GO:0016747">
    <property type="term" value="F:acyltransferase activity, transferring groups other than amino-acyl groups"/>
    <property type="evidence" value="ECO:0007669"/>
    <property type="project" value="InterPro"/>
</dbReference>
<name>A0A7R9IMG5_9NEOP</name>
<feature type="region of interest" description="Disordered" evidence="1">
    <location>
        <begin position="112"/>
        <end position="133"/>
    </location>
</feature>
<feature type="transmembrane region" description="Helical" evidence="2">
    <location>
        <begin position="666"/>
        <end position="685"/>
    </location>
</feature>
<dbReference type="InterPro" id="IPR002656">
    <property type="entry name" value="Acyl_transf_3_dom"/>
</dbReference>
<evidence type="ECO:0000256" key="2">
    <source>
        <dbReference type="SAM" id="Phobius"/>
    </source>
</evidence>
<evidence type="ECO:0000259" key="3">
    <source>
        <dbReference type="Pfam" id="PF01757"/>
    </source>
</evidence>
<evidence type="ECO:0008006" key="6">
    <source>
        <dbReference type="Google" id="ProtNLM"/>
    </source>
</evidence>
<protein>
    <recommendedName>
        <fullName evidence="6">Nose resistant to fluoxetine protein 6</fullName>
    </recommendedName>
</protein>
<feature type="transmembrane region" description="Helical" evidence="2">
    <location>
        <begin position="322"/>
        <end position="343"/>
    </location>
</feature>
<feature type="transmembrane region" description="Helical" evidence="2">
    <location>
        <begin position="440"/>
        <end position="459"/>
    </location>
</feature>
<keyword evidence="2" id="KW-0472">Membrane</keyword>
<dbReference type="PANTHER" id="PTHR11161">
    <property type="entry name" value="O-ACYLTRANSFERASE"/>
    <property type="match status" value="1"/>
</dbReference>
<gene>
    <name evidence="5" type="ORF">TTEB3V08_LOCUS9072</name>
</gene>
<feature type="transmembrane region" description="Helical" evidence="2">
    <location>
        <begin position="883"/>
        <end position="908"/>
    </location>
</feature>
<accession>A0A7R9IMG5</accession>
<keyword evidence="2" id="KW-1133">Transmembrane helix</keyword>
<keyword evidence="2" id="KW-0812">Transmembrane</keyword>
<feature type="transmembrane region" description="Helical" evidence="2">
    <location>
        <begin position="562"/>
        <end position="583"/>
    </location>
</feature>
<feature type="transmembrane region" description="Helical" evidence="2">
    <location>
        <begin position="643"/>
        <end position="659"/>
    </location>
</feature>
<evidence type="ECO:0000259" key="4">
    <source>
        <dbReference type="Pfam" id="PF20146"/>
    </source>
</evidence>
<dbReference type="InterPro" id="IPR052728">
    <property type="entry name" value="O2_lipid_transport_reg"/>
</dbReference>
<feature type="transmembrane region" description="Helical" evidence="2">
    <location>
        <begin position="782"/>
        <end position="799"/>
    </location>
</feature>
<evidence type="ECO:0000256" key="1">
    <source>
        <dbReference type="SAM" id="MobiDB-lite"/>
    </source>
</evidence>
<sequence>MVDIGYFGWLKSKNKILPWYCYHEHLDIMQPFLRVMITWLHMHKATGAHELELLATHSQVLSSIPSAYRFPEESGTGSPQPRSFFSEKKKKEVEAVSVVRNTTRVCESVPWTQTRSAPDAQPPGQDDLTPWESLRPPTPVSLVAIKGYFKHGFTKDRTQMSISMLDASGVPGSSFTWGNNYWLGSASQCRSIGWTLPKARGNASADTRPPFQLEFFVANFRHNSSLQVHVRMPNEGGSGTIRRSMLRKVIDNVLRLFDCRQDLILVGLCLPDSCLVPEVSRLLESLFSSDRPFKFQTLYDMELRLEQVRSLKKDNFLMTQPNVVIVLSVLLVAVLLMIVGTLYDTLVWQARLQELELNKITTAMNNKNGHVEIQIMKNNINGHLKKSDLPSGQTTNQKKEENSFKQGAWGRFLLCFSIYSNTLLILNTKLGQDSVRAIHGLRFLGMCWIVMVHTVFYMSDYAERMRNDLRLLALRSDWFSRPEDLGQSERNNKPEAFVMSEGLFVQIVANSTLSVDTFFFISGFLISYLYYKEKSRKQPDTGLTITFKSRVSEFCLMVSRRFLRLTPAYMAVLAITTINMTWYSHTSIFHMTERADLVCPKYWWRNLLYINNMFSREEMVRTEPTLAWECYCMSWSWYLSNDMQFFIIAAFLLIMYMLASVGILSTLLVSSALATGIISFSHGYVPTSEKFRQMVPSAPPTTPVPSTCCTLVSTSGFETLTWLLPELSTLHAVPVSSLDQQFNMLSILYDPPWTRIGPYIVGMVTGYLVVKLNGCLPLSKCTVVLAWIVGSAFNLAPLFGLYDRNISPFTAAIYVALSRTAWGIGLSWLVVACCTNNAGFINRILSFPGWVPLSRLTYCAYLLNPMLMNSVYLGRETAMHVDFLPLNTICLGHLAMCYCCAYVLSLAFETPTVLLIKHFVEKRSGSGKSAR</sequence>
<feature type="domain" description="Acyltransferase 3" evidence="3">
    <location>
        <begin position="437"/>
        <end position="872"/>
    </location>
</feature>
<feature type="transmembrane region" description="Helical" evidence="2">
    <location>
        <begin position="752"/>
        <end position="770"/>
    </location>
</feature>
<dbReference type="AlphaFoldDB" id="A0A7R9IMG5"/>